<dbReference type="InterPro" id="IPR001173">
    <property type="entry name" value="Glyco_trans_2-like"/>
</dbReference>
<dbReference type="STRING" id="393003.SAMN05660461_3052"/>
<gene>
    <name evidence="2" type="ORF">SAMN05660461_3052</name>
</gene>
<dbReference type="SUPFAM" id="SSF53448">
    <property type="entry name" value="Nucleotide-diphospho-sugar transferases"/>
    <property type="match status" value="1"/>
</dbReference>
<dbReference type="Gene3D" id="3.90.550.10">
    <property type="entry name" value="Spore Coat Polysaccharide Biosynthesis Protein SpsA, Chain A"/>
    <property type="match status" value="1"/>
</dbReference>
<dbReference type="AlphaFoldDB" id="A0A1T5NXW6"/>
<reference evidence="2 3" key="1">
    <citation type="submission" date="2017-02" db="EMBL/GenBank/DDBJ databases">
        <authorList>
            <person name="Peterson S.W."/>
        </authorList>
    </citation>
    <scope>NUCLEOTIDE SEQUENCE [LARGE SCALE GENOMIC DNA]</scope>
    <source>
        <strain evidence="2 3">DSM 18108</strain>
    </source>
</reference>
<evidence type="ECO:0000313" key="2">
    <source>
        <dbReference type="EMBL" id="SKD05272.1"/>
    </source>
</evidence>
<dbReference type="RefSeq" id="WP_079470349.1">
    <property type="nucleotide sequence ID" value="NZ_FUZZ01000002.1"/>
</dbReference>
<dbReference type="CDD" id="cd00761">
    <property type="entry name" value="Glyco_tranf_GTA_type"/>
    <property type="match status" value="1"/>
</dbReference>
<dbReference type="PANTHER" id="PTHR22916">
    <property type="entry name" value="GLYCOSYLTRANSFERASE"/>
    <property type="match status" value="1"/>
</dbReference>
<accession>A0A1T5NXW6</accession>
<dbReference type="Proteomes" id="UP000190166">
    <property type="component" value="Unassembled WGS sequence"/>
</dbReference>
<name>A0A1T5NXW6_9BACT</name>
<dbReference type="GO" id="GO:0016758">
    <property type="term" value="F:hexosyltransferase activity"/>
    <property type="evidence" value="ECO:0007669"/>
    <property type="project" value="UniProtKB-ARBA"/>
</dbReference>
<keyword evidence="3" id="KW-1185">Reference proteome</keyword>
<dbReference type="InterPro" id="IPR029044">
    <property type="entry name" value="Nucleotide-diphossugar_trans"/>
</dbReference>
<proteinExistence type="predicted"/>
<organism evidence="2 3">
    <name type="scientific">Chitinophaga ginsengisegetis</name>
    <dbReference type="NCBI Taxonomy" id="393003"/>
    <lineage>
        <taxon>Bacteria</taxon>
        <taxon>Pseudomonadati</taxon>
        <taxon>Bacteroidota</taxon>
        <taxon>Chitinophagia</taxon>
        <taxon>Chitinophagales</taxon>
        <taxon>Chitinophagaceae</taxon>
        <taxon>Chitinophaga</taxon>
    </lineage>
</organism>
<dbReference type="EMBL" id="FUZZ01000002">
    <property type="protein sequence ID" value="SKD05272.1"/>
    <property type="molecule type" value="Genomic_DNA"/>
</dbReference>
<keyword evidence="2" id="KW-0808">Transferase</keyword>
<feature type="domain" description="Glycosyltransferase 2-like" evidence="1">
    <location>
        <begin position="10"/>
        <end position="129"/>
    </location>
</feature>
<dbReference type="Pfam" id="PF00535">
    <property type="entry name" value="Glycos_transf_2"/>
    <property type="match status" value="1"/>
</dbReference>
<sequence length="337" mass="38541">MDWEKKIDYSLVICTFNPDKRILQRCLEAVWQLDTTGISTEVILVDNNSDLPLHQQSYIKIFEEKIPGMHILLVPEQGVNYARMAAIEKAAGNYIVYFDYDNEPESDYLQELKKLNEQFPAVAAWGPGKVTVDFIDGVDNAIRHFASMAFQQREEQTVRTARENSWQSCYPFGTGLCTTASLLKEFVQLARQGRFTASGRKGNKLSSGEDTQMVLHCISKGYAAGVSPALKLTHIIPQNRANSQYLQRLLYGTFICYETCLLQVFPEQKKTLEQKIMPRWKFSRKSLKKFIRARWSKDPHKMFDLVEFIATNAGTYAALNKPVPLPVNQIVRILKVE</sequence>
<evidence type="ECO:0000259" key="1">
    <source>
        <dbReference type="Pfam" id="PF00535"/>
    </source>
</evidence>
<protein>
    <submittedName>
        <fullName evidence="2">Glycosyl transferase family 2</fullName>
    </submittedName>
</protein>
<evidence type="ECO:0000313" key="3">
    <source>
        <dbReference type="Proteomes" id="UP000190166"/>
    </source>
</evidence>